<feature type="compositionally biased region" description="Acidic residues" evidence="1">
    <location>
        <begin position="16"/>
        <end position="28"/>
    </location>
</feature>
<name>A0A0P1BBB6_9BASI</name>
<dbReference type="AlphaFoldDB" id="A0A0P1BBB6"/>
<protein>
    <submittedName>
        <fullName evidence="2">Uncharacterized protein</fullName>
    </submittedName>
</protein>
<feature type="region of interest" description="Disordered" evidence="1">
    <location>
        <begin position="1"/>
        <end position="30"/>
    </location>
</feature>
<evidence type="ECO:0000313" key="3">
    <source>
        <dbReference type="Proteomes" id="UP000054845"/>
    </source>
</evidence>
<evidence type="ECO:0000313" key="2">
    <source>
        <dbReference type="EMBL" id="CEH13056.1"/>
    </source>
</evidence>
<organism evidence="2 3">
    <name type="scientific">Ceraceosorus bombacis</name>
    <dbReference type="NCBI Taxonomy" id="401625"/>
    <lineage>
        <taxon>Eukaryota</taxon>
        <taxon>Fungi</taxon>
        <taxon>Dikarya</taxon>
        <taxon>Basidiomycota</taxon>
        <taxon>Ustilaginomycotina</taxon>
        <taxon>Exobasidiomycetes</taxon>
        <taxon>Ceraceosorales</taxon>
        <taxon>Ceraceosoraceae</taxon>
        <taxon>Ceraceosorus</taxon>
    </lineage>
</organism>
<evidence type="ECO:0000256" key="1">
    <source>
        <dbReference type="SAM" id="MobiDB-lite"/>
    </source>
</evidence>
<dbReference type="EMBL" id="CCYA01000192">
    <property type="protein sequence ID" value="CEH13056.1"/>
    <property type="molecule type" value="Genomic_DNA"/>
</dbReference>
<reference evidence="2 3" key="1">
    <citation type="submission" date="2014-09" db="EMBL/GenBank/DDBJ databases">
        <authorList>
            <person name="Magalhaes I.L.F."/>
            <person name="Oliveira U."/>
            <person name="Santos F.R."/>
            <person name="Vidigal T.H.D.A."/>
            <person name="Brescovit A.D."/>
            <person name="Santos A.J."/>
        </authorList>
    </citation>
    <scope>NUCLEOTIDE SEQUENCE [LARGE SCALE GENOMIC DNA]</scope>
</reference>
<keyword evidence="3" id="KW-1185">Reference proteome</keyword>
<sequence length="100" mass="10494">MRLQGGGTDAARGSNEDDGTGTCSEDDGTVAKTAVDAVARTGIDDDDEVALSDREAAVLLSANGSALGDLDVNKVVEVREGVSDERRERKIFFCGIKQFS</sequence>
<accession>A0A0P1BBB6</accession>
<dbReference type="Proteomes" id="UP000054845">
    <property type="component" value="Unassembled WGS sequence"/>
</dbReference>
<proteinExistence type="predicted"/>